<accession>A0A645CMY3</accession>
<feature type="transmembrane region" description="Helical" evidence="1">
    <location>
        <begin position="149"/>
        <end position="167"/>
    </location>
</feature>
<dbReference type="InterPro" id="IPR030949">
    <property type="entry name" value="ECF_S_folate_fam"/>
</dbReference>
<dbReference type="Gene3D" id="1.10.1760.20">
    <property type="match status" value="1"/>
</dbReference>
<protein>
    <recommendedName>
        <fullName evidence="3">Folate transporter FolT</fullName>
    </recommendedName>
</protein>
<sequence>MKEIGLKDRFKGEKLSSPKTLTGVAMLVALYTILSFFTLNISATAKIGFAYLALGVCGMMFGPIAGGIAGAAGDVLGYFVNPNGPFFPGFTISAFIMGFLFGIVLYKKPITIKRTMIAVLVVMVVCNTVLTPIWLNLMYGSSLIALPRIIRNILLYPVNVALMHIVLKGVHSFRKSIA</sequence>
<name>A0A645CMY3_9ZZZZ</name>
<feature type="transmembrane region" description="Helical" evidence="1">
    <location>
        <begin position="86"/>
        <end position="105"/>
    </location>
</feature>
<dbReference type="EMBL" id="VSSQ01028526">
    <property type="protein sequence ID" value="MPM78268.1"/>
    <property type="molecule type" value="Genomic_DNA"/>
</dbReference>
<evidence type="ECO:0008006" key="3">
    <source>
        <dbReference type="Google" id="ProtNLM"/>
    </source>
</evidence>
<dbReference type="NCBIfam" id="TIGR04518">
    <property type="entry name" value="ECF_S_folT_fam"/>
    <property type="match status" value="1"/>
</dbReference>
<feature type="transmembrane region" description="Helical" evidence="1">
    <location>
        <begin position="51"/>
        <end position="80"/>
    </location>
</feature>
<proteinExistence type="predicted"/>
<evidence type="ECO:0000256" key="1">
    <source>
        <dbReference type="SAM" id="Phobius"/>
    </source>
</evidence>
<organism evidence="2">
    <name type="scientific">bioreactor metagenome</name>
    <dbReference type="NCBI Taxonomy" id="1076179"/>
    <lineage>
        <taxon>unclassified sequences</taxon>
        <taxon>metagenomes</taxon>
        <taxon>ecological metagenomes</taxon>
    </lineage>
</organism>
<gene>
    <name evidence="2" type="ORF">SDC9_125279</name>
</gene>
<dbReference type="GO" id="GO:0016020">
    <property type="term" value="C:membrane"/>
    <property type="evidence" value="ECO:0007669"/>
    <property type="project" value="InterPro"/>
</dbReference>
<dbReference type="Pfam" id="PF07155">
    <property type="entry name" value="ECF-ribofla_trS"/>
    <property type="match status" value="1"/>
</dbReference>
<dbReference type="AlphaFoldDB" id="A0A645CMY3"/>
<comment type="caution">
    <text evidence="2">The sequence shown here is derived from an EMBL/GenBank/DDBJ whole genome shotgun (WGS) entry which is preliminary data.</text>
</comment>
<feature type="transmembrane region" description="Helical" evidence="1">
    <location>
        <begin position="117"/>
        <end position="137"/>
    </location>
</feature>
<dbReference type="InterPro" id="IPR009825">
    <property type="entry name" value="ECF_substrate-spec-like"/>
</dbReference>
<keyword evidence="1" id="KW-0472">Membrane</keyword>
<keyword evidence="1" id="KW-1133">Transmembrane helix</keyword>
<evidence type="ECO:0000313" key="2">
    <source>
        <dbReference type="EMBL" id="MPM78268.1"/>
    </source>
</evidence>
<reference evidence="2" key="1">
    <citation type="submission" date="2019-08" db="EMBL/GenBank/DDBJ databases">
        <authorList>
            <person name="Kucharzyk K."/>
            <person name="Murdoch R.W."/>
            <person name="Higgins S."/>
            <person name="Loffler F."/>
        </authorList>
    </citation>
    <scope>NUCLEOTIDE SEQUENCE</scope>
</reference>
<feature type="transmembrane region" description="Helical" evidence="1">
    <location>
        <begin position="20"/>
        <end position="39"/>
    </location>
</feature>
<keyword evidence="1" id="KW-0812">Transmembrane</keyword>